<dbReference type="EMBL" id="PHNJ01000007">
    <property type="protein sequence ID" value="TYL37877.1"/>
    <property type="molecule type" value="Genomic_DNA"/>
</dbReference>
<dbReference type="Proteomes" id="UP000766904">
    <property type="component" value="Unassembled WGS sequence"/>
</dbReference>
<organism evidence="2 3">
    <name type="scientific">Natronococcus pandeyae</name>
    <dbReference type="NCBI Taxonomy" id="2055836"/>
    <lineage>
        <taxon>Archaea</taxon>
        <taxon>Methanobacteriati</taxon>
        <taxon>Methanobacteriota</taxon>
        <taxon>Stenosarchaea group</taxon>
        <taxon>Halobacteria</taxon>
        <taxon>Halobacteriales</taxon>
        <taxon>Natrialbaceae</taxon>
        <taxon>Natronococcus</taxon>
    </lineage>
</organism>
<feature type="domain" description="Thaumarchaeal output" evidence="1">
    <location>
        <begin position="24"/>
        <end position="176"/>
    </location>
</feature>
<dbReference type="PROSITE" id="PS00387">
    <property type="entry name" value="PPASE"/>
    <property type="match status" value="1"/>
</dbReference>
<name>A0A8J8Q224_9EURY</name>
<keyword evidence="3" id="KW-1185">Reference proteome</keyword>
<evidence type="ECO:0000313" key="2">
    <source>
        <dbReference type="EMBL" id="TYL37877.1"/>
    </source>
</evidence>
<proteinExistence type="predicted"/>
<accession>A0A8J8Q224</accession>
<gene>
    <name evidence="2" type="ORF">CV102_14195</name>
</gene>
<dbReference type="InterPro" id="IPR040572">
    <property type="entry name" value="TackOD1"/>
</dbReference>
<evidence type="ECO:0000313" key="3">
    <source>
        <dbReference type="Proteomes" id="UP000766904"/>
    </source>
</evidence>
<sequence>MVSPGELRLIDTLTEKDAFEPEIADNGAVSYPDVTRLLDDADGDPVDVLDRFAARGVLASEFVSKVYVCPECTTEGLQYTTVCPACESEHAIETTVLEHVCGYAGPEAEFDAEDGFRCPDCEMDLQTEDVDETERYVCNECPEVFAVPEDRLWCRSCFAMVPPLEATERALYQYTLTPNGKQWVDRQKAALRTVTEALQERRFETEIDATVTDETESRSVHVLAEDGLMGDQRIVSIHETPDAESVEEFCAFAHSIDAHPVVVTTSGTVEGEVAARAEGSELTVLAFKGSETLDTAYDTVESAGSQQGLFQRLSAALDVPVGKR</sequence>
<dbReference type="Pfam" id="PF18551">
    <property type="entry name" value="TackOD1"/>
    <property type="match status" value="1"/>
</dbReference>
<dbReference type="RefSeq" id="WP_148858648.1">
    <property type="nucleotide sequence ID" value="NZ_PHNJ01000007.1"/>
</dbReference>
<dbReference type="OrthoDB" id="11504at2157"/>
<comment type="caution">
    <text evidence="2">The sequence shown here is derived from an EMBL/GenBank/DDBJ whole genome shotgun (WGS) entry which is preliminary data.</text>
</comment>
<dbReference type="SUPFAM" id="SSF51998">
    <property type="entry name" value="PFL-like glycyl radical enzymes"/>
    <property type="match status" value="1"/>
</dbReference>
<reference evidence="2" key="1">
    <citation type="submission" date="2017-11" db="EMBL/GenBank/DDBJ databases">
        <authorList>
            <person name="Kajale S.C."/>
            <person name="Sharma A."/>
        </authorList>
    </citation>
    <scope>NUCLEOTIDE SEQUENCE</scope>
    <source>
        <strain evidence="2">LS1_42</strain>
    </source>
</reference>
<protein>
    <recommendedName>
        <fullName evidence="1">Thaumarchaeal output domain-containing protein</fullName>
    </recommendedName>
</protein>
<evidence type="ECO:0000259" key="1">
    <source>
        <dbReference type="Pfam" id="PF18551"/>
    </source>
</evidence>
<dbReference type="AlphaFoldDB" id="A0A8J8Q224"/>